<dbReference type="Gene3D" id="3.40.50.2000">
    <property type="entry name" value="Glycogen Phosphorylase B"/>
    <property type="match status" value="1"/>
</dbReference>
<gene>
    <name evidence="4" type="ORF">EJB05_29024</name>
</gene>
<comment type="similarity">
    <text evidence="1">Belongs to the UDP-glycosyltransferase family.</text>
</comment>
<evidence type="ECO:0000256" key="2">
    <source>
        <dbReference type="SAM" id="MobiDB-lite"/>
    </source>
</evidence>
<protein>
    <recommendedName>
        <fullName evidence="3">Glycosyltransferase N-terminal domain-containing protein</fullName>
    </recommendedName>
</protein>
<dbReference type="Gramene" id="TVU26476">
    <property type="protein sequence ID" value="TVU26476"/>
    <property type="gene ID" value="EJB05_29024"/>
</dbReference>
<dbReference type="GO" id="GO:0080043">
    <property type="term" value="F:quercetin 3-O-glucosyltransferase activity"/>
    <property type="evidence" value="ECO:0007669"/>
    <property type="project" value="TreeGrafter"/>
</dbReference>
<sequence length="185" mass="19221">MGGGDEVSEWRATAASLLPTALTMAHGSPGGAPHLGLYSISGQRATPSSRRDNASKVLGEMTQGGRGKGEGRASLLIPYPAQGHVNPFLKLGKALHARSFHVTFVNTEYNHGRQIGARGAGAVDAGADGFRVETIPDGLPPSDGLVDATQDIWALCEATRRTGPAAVRALVERLGSAARTTASRR</sequence>
<comment type="caution">
    <text evidence="4">The sequence shown here is derived from an EMBL/GenBank/DDBJ whole genome shotgun (WGS) entry which is preliminary data.</text>
</comment>
<evidence type="ECO:0000313" key="5">
    <source>
        <dbReference type="Proteomes" id="UP000324897"/>
    </source>
</evidence>
<dbReference type="PANTHER" id="PTHR11926">
    <property type="entry name" value="GLUCOSYL/GLUCURONOSYL TRANSFERASES"/>
    <property type="match status" value="1"/>
</dbReference>
<dbReference type="SUPFAM" id="SSF53756">
    <property type="entry name" value="UDP-Glycosyltransferase/glycogen phosphorylase"/>
    <property type="match status" value="1"/>
</dbReference>
<dbReference type="Pfam" id="PF26168">
    <property type="entry name" value="Glyco_transf_N"/>
    <property type="match status" value="1"/>
</dbReference>
<dbReference type="EMBL" id="RWGY01000013">
    <property type="protein sequence ID" value="TVU26476.1"/>
    <property type="molecule type" value="Genomic_DNA"/>
</dbReference>
<name>A0A5J9USB3_9POAL</name>
<proteinExistence type="inferred from homology"/>
<dbReference type="GO" id="GO:0080044">
    <property type="term" value="F:quercetin 7-O-glucosyltransferase activity"/>
    <property type="evidence" value="ECO:0007669"/>
    <property type="project" value="TreeGrafter"/>
</dbReference>
<keyword evidence="5" id="KW-1185">Reference proteome</keyword>
<dbReference type="InterPro" id="IPR058980">
    <property type="entry name" value="Glyco_transf_N"/>
</dbReference>
<dbReference type="OrthoDB" id="685397at2759"/>
<evidence type="ECO:0000256" key="1">
    <source>
        <dbReference type="ARBA" id="ARBA00009995"/>
    </source>
</evidence>
<feature type="region of interest" description="Disordered" evidence="2">
    <location>
        <begin position="35"/>
        <end position="54"/>
    </location>
</feature>
<accession>A0A5J9USB3</accession>
<feature type="domain" description="Glycosyltransferase N-terminal" evidence="3">
    <location>
        <begin position="75"/>
        <end position="124"/>
    </location>
</feature>
<reference evidence="4 5" key="1">
    <citation type="journal article" date="2019" name="Sci. Rep.">
        <title>A high-quality genome of Eragrostis curvula grass provides insights into Poaceae evolution and supports new strategies to enhance forage quality.</title>
        <authorList>
            <person name="Carballo J."/>
            <person name="Santos B.A.C.M."/>
            <person name="Zappacosta D."/>
            <person name="Garbus I."/>
            <person name="Selva J.P."/>
            <person name="Gallo C.A."/>
            <person name="Diaz A."/>
            <person name="Albertini E."/>
            <person name="Caccamo M."/>
            <person name="Echenique V."/>
        </authorList>
    </citation>
    <scope>NUCLEOTIDE SEQUENCE [LARGE SCALE GENOMIC DNA]</scope>
    <source>
        <strain evidence="5">cv. Victoria</strain>
        <tissue evidence="4">Leaf</tissue>
    </source>
</reference>
<organism evidence="4 5">
    <name type="scientific">Eragrostis curvula</name>
    <name type="common">weeping love grass</name>
    <dbReference type="NCBI Taxonomy" id="38414"/>
    <lineage>
        <taxon>Eukaryota</taxon>
        <taxon>Viridiplantae</taxon>
        <taxon>Streptophyta</taxon>
        <taxon>Embryophyta</taxon>
        <taxon>Tracheophyta</taxon>
        <taxon>Spermatophyta</taxon>
        <taxon>Magnoliopsida</taxon>
        <taxon>Liliopsida</taxon>
        <taxon>Poales</taxon>
        <taxon>Poaceae</taxon>
        <taxon>PACMAD clade</taxon>
        <taxon>Chloridoideae</taxon>
        <taxon>Eragrostideae</taxon>
        <taxon>Eragrostidinae</taxon>
        <taxon>Eragrostis</taxon>
    </lineage>
</organism>
<dbReference type="Proteomes" id="UP000324897">
    <property type="component" value="Chromosome 2"/>
</dbReference>
<feature type="non-terminal residue" evidence="4">
    <location>
        <position position="1"/>
    </location>
</feature>
<evidence type="ECO:0000313" key="4">
    <source>
        <dbReference type="EMBL" id="TVU26476.1"/>
    </source>
</evidence>
<dbReference type="PANTHER" id="PTHR11926:SF970">
    <property type="entry name" value="GLYCOSYLTRANSFERASE"/>
    <property type="match status" value="1"/>
</dbReference>
<dbReference type="AlphaFoldDB" id="A0A5J9USB3"/>
<evidence type="ECO:0000259" key="3">
    <source>
        <dbReference type="Pfam" id="PF26168"/>
    </source>
</evidence>